<accession>A0A4R7RQT3</accession>
<dbReference type="AlphaFoldDB" id="A0A4R7RQT3"/>
<protein>
    <submittedName>
        <fullName evidence="1">Uncharacterized protein</fullName>
    </submittedName>
</protein>
<keyword evidence="2" id="KW-1185">Reference proteome</keyword>
<sequence>MKTTTFSAATQPLLNESLSLGWYHMNVFGQTFGRHAQADLVADFVVEVNADASAAGVRVKSFWESLAGSGSPFAMGEN</sequence>
<organism evidence="1 2">
    <name type="scientific">Prosthecobacter fusiformis</name>
    <dbReference type="NCBI Taxonomy" id="48464"/>
    <lineage>
        <taxon>Bacteria</taxon>
        <taxon>Pseudomonadati</taxon>
        <taxon>Verrucomicrobiota</taxon>
        <taxon>Verrucomicrobiia</taxon>
        <taxon>Verrucomicrobiales</taxon>
        <taxon>Verrucomicrobiaceae</taxon>
        <taxon>Prosthecobacter</taxon>
    </lineage>
</organism>
<dbReference type="RefSeq" id="WP_133796370.1">
    <property type="nucleotide sequence ID" value="NZ_SOCA01000007.1"/>
</dbReference>
<gene>
    <name evidence="1" type="ORF">EI77_03346</name>
</gene>
<reference evidence="1 2" key="1">
    <citation type="submission" date="2019-03" db="EMBL/GenBank/DDBJ databases">
        <title>Genomic Encyclopedia of Archaeal and Bacterial Type Strains, Phase II (KMG-II): from individual species to whole genera.</title>
        <authorList>
            <person name="Goeker M."/>
        </authorList>
    </citation>
    <scope>NUCLEOTIDE SEQUENCE [LARGE SCALE GENOMIC DNA]</scope>
    <source>
        <strain evidence="1 2">ATCC 25309</strain>
    </source>
</reference>
<evidence type="ECO:0000313" key="1">
    <source>
        <dbReference type="EMBL" id="TDU67145.1"/>
    </source>
</evidence>
<name>A0A4R7RQT3_9BACT</name>
<proteinExistence type="predicted"/>
<comment type="caution">
    <text evidence="1">The sequence shown here is derived from an EMBL/GenBank/DDBJ whole genome shotgun (WGS) entry which is preliminary data.</text>
</comment>
<dbReference type="EMBL" id="SOCA01000007">
    <property type="protein sequence ID" value="TDU67145.1"/>
    <property type="molecule type" value="Genomic_DNA"/>
</dbReference>
<dbReference type="Proteomes" id="UP000295662">
    <property type="component" value="Unassembled WGS sequence"/>
</dbReference>
<evidence type="ECO:0000313" key="2">
    <source>
        <dbReference type="Proteomes" id="UP000295662"/>
    </source>
</evidence>